<dbReference type="Pfam" id="PF01935">
    <property type="entry name" value="DUF87"/>
    <property type="match status" value="1"/>
</dbReference>
<keyword evidence="2" id="KW-0472">Membrane</keyword>
<dbReference type="CDD" id="cd01127">
    <property type="entry name" value="TrwB_TraG_TraD_VirD4"/>
    <property type="match status" value="1"/>
</dbReference>
<name>A0ABV7D7U6_9PROT</name>
<evidence type="ECO:0000256" key="1">
    <source>
        <dbReference type="SAM" id="MobiDB-lite"/>
    </source>
</evidence>
<dbReference type="InterPro" id="IPR002789">
    <property type="entry name" value="HerA_central"/>
</dbReference>
<accession>A0ABV7D7U6</accession>
<dbReference type="PANTHER" id="PTHR30121">
    <property type="entry name" value="UNCHARACTERIZED PROTEIN YJGR-RELATED"/>
    <property type="match status" value="1"/>
</dbReference>
<feature type="transmembrane region" description="Helical" evidence="2">
    <location>
        <begin position="14"/>
        <end position="35"/>
    </location>
</feature>
<keyword evidence="2" id="KW-1133">Transmembrane helix</keyword>
<comment type="caution">
    <text evidence="4">The sequence shown here is derived from an EMBL/GenBank/DDBJ whole genome shotgun (WGS) entry which is preliminary data.</text>
</comment>
<evidence type="ECO:0000313" key="5">
    <source>
        <dbReference type="Proteomes" id="UP001595444"/>
    </source>
</evidence>
<protein>
    <submittedName>
        <fullName evidence="4">Type IV secretory system conjugative DNA transfer family protein</fullName>
    </submittedName>
</protein>
<dbReference type="Proteomes" id="UP001595444">
    <property type="component" value="Unassembled WGS sequence"/>
</dbReference>
<proteinExistence type="predicted"/>
<organism evidence="4 5">
    <name type="scientific">Kordiimonas pumila</name>
    <dbReference type="NCBI Taxonomy" id="2161677"/>
    <lineage>
        <taxon>Bacteria</taxon>
        <taxon>Pseudomonadati</taxon>
        <taxon>Pseudomonadota</taxon>
        <taxon>Alphaproteobacteria</taxon>
        <taxon>Kordiimonadales</taxon>
        <taxon>Kordiimonadaceae</taxon>
        <taxon>Kordiimonas</taxon>
    </lineage>
</organism>
<dbReference type="InterPro" id="IPR027417">
    <property type="entry name" value="P-loop_NTPase"/>
</dbReference>
<gene>
    <name evidence="4" type="ORF">ACFOKA_15320</name>
</gene>
<dbReference type="PANTHER" id="PTHR30121:SF6">
    <property type="entry name" value="SLR6007 PROTEIN"/>
    <property type="match status" value="1"/>
</dbReference>
<dbReference type="RefSeq" id="WP_194214571.1">
    <property type="nucleotide sequence ID" value="NZ_CP061205.1"/>
</dbReference>
<evidence type="ECO:0000256" key="2">
    <source>
        <dbReference type="SAM" id="Phobius"/>
    </source>
</evidence>
<dbReference type="Gene3D" id="3.40.50.300">
    <property type="entry name" value="P-loop containing nucleotide triphosphate hydrolases"/>
    <property type="match status" value="2"/>
</dbReference>
<reference evidence="5" key="1">
    <citation type="journal article" date="2019" name="Int. J. Syst. Evol. Microbiol.">
        <title>The Global Catalogue of Microorganisms (GCM) 10K type strain sequencing project: providing services to taxonomists for standard genome sequencing and annotation.</title>
        <authorList>
            <consortium name="The Broad Institute Genomics Platform"/>
            <consortium name="The Broad Institute Genome Sequencing Center for Infectious Disease"/>
            <person name="Wu L."/>
            <person name="Ma J."/>
        </authorList>
    </citation>
    <scope>NUCLEOTIDE SEQUENCE [LARGE SCALE GENOMIC DNA]</scope>
    <source>
        <strain evidence="5">KCTC 62164</strain>
    </source>
</reference>
<keyword evidence="2" id="KW-0812">Transmembrane</keyword>
<dbReference type="InterPro" id="IPR051162">
    <property type="entry name" value="T4SS_component"/>
</dbReference>
<sequence>MAKSSNNLNIPNGVWYILAAPFVLVWRGIASLFHLEVSEYERTHALYQEALARYEASPFATHDRNEFIVDCVVDAARLADVHSPAISLEIYTLIELLTHEEYFWDAPTFTWSEYQTLAERANMRDRYRACIRFYEHGEKQIIQWRSFVVYMAAALLKSLPEDALSKTSGDDDLPVFTVPLVTLFDDPVDVIHGVFFSFFTAEMLDSGLFSTTIERLTDNVYELSGVERHTQKPPTKKLLTPADCPQKSTTELAQTFFGGTALELFLMYPLPFPIPEDARFEHCHILGGTGHGKTQLLQLLIYQDLLKAAEDGRSVIVIDSQGDLIRTLSHLALFAPDTEGSLQDRFVLVDPNDVEFPMALNMFDCNKGRLDGYSLAEREKLLNGIISLYTYMFGALLGAELTDKQGVIFKYLARLMLVIPNATIHTMRELMEDAASFRKYLPQLDPTTRQFFETQFFSKSFAPTKQQIARRLWSVLSHTTLDRMFSQKESSLDLFDAMNSGKIILINTAKDLLKSDGSQVLGRFFISMIVQAAMERATIPADERTPCFVYVDEAHEYFDENVSDLLIQARKYKVSLTSAHQTLDQLSPSLRSTMMTNTSTKLIGGVSAKDAKAFSEEMRCKTEYLQGIRKHKDETEFACWIRNVTGKPVTLYVPLGAVERQPTLSGEEYTALIDANRDTYCVPLTEAYSVTETAVTETVEPEQAEKHTAYTPEPTPPKPSPDTPKRKRRTIPIEPAPMGQGGQKHIYMQTLIKRCAEERGWRTVIEKPTPDGKGRIDISLEKGEEKIACEVSVTTTVEHELGNVLKCLSAGYEQILVVAEEKKRVKALQDYISSQLEGGEVQKVSFLLPVEALSFLDEQTVEPEETTVRGYKVKVSRSTKTAGDAEERKKAIAKVIGRSLVKKKY</sequence>
<evidence type="ECO:0000313" key="4">
    <source>
        <dbReference type="EMBL" id="MFC3053273.1"/>
    </source>
</evidence>
<dbReference type="SUPFAM" id="SSF52540">
    <property type="entry name" value="P-loop containing nucleoside triphosphate hydrolases"/>
    <property type="match status" value="1"/>
</dbReference>
<feature type="compositionally biased region" description="Pro residues" evidence="1">
    <location>
        <begin position="713"/>
        <end position="722"/>
    </location>
</feature>
<dbReference type="EMBL" id="JBHRSL010000018">
    <property type="protein sequence ID" value="MFC3053273.1"/>
    <property type="molecule type" value="Genomic_DNA"/>
</dbReference>
<keyword evidence="5" id="KW-1185">Reference proteome</keyword>
<feature type="region of interest" description="Disordered" evidence="1">
    <location>
        <begin position="693"/>
        <end position="741"/>
    </location>
</feature>
<feature type="domain" description="Helicase HerA central" evidence="3">
    <location>
        <begin position="281"/>
        <end position="352"/>
    </location>
</feature>
<evidence type="ECO:0000259" key="3">
    <source>
        <dbReference type="Pfam" id="PF01935"/>
    </source>
</evidence>